<gene>
    <name evidence="13" type="primary">cysS</name>
    <name evidence="16" type="ORF">UU34_C0036G0001</name>
</gene>
<keyword evidence="7" id="KW-0479">Metal-binding</keyword>
<dbReference type="AlphaFoldDB" id="A0A0G0WL33"/>
<dbReference type="PATRIC" id="fig|1618409.3.peg.963"/>
<evidence type="ECO:0000256" key="10">
    <source>
        <dbReference type="ARBA" id="ARBA00022840"/>
    </source>
</evidence>
<dbReference type="InterPro" id="IPR014729">
    <property type="entry name" value="Rossmann-like_a/b/a_fold"/>
</dbReference>
<evidence type="ECO:0000313" key="16">
    <source>
        <dbReference type="EMBL" id="KKR85140.1"/>
    </source>
</evidence>
<evidence type="ECO:0000256" key="13">
    <source>
        <dbReference type="HAMAP-Rule" id="MF_00041"/>
    </source>
</evidence>
<evidence type="ECO:0000256" key="8">
    <source>
        <dbReference type="ARBA" id="ARBA00022741"/>
    </source>
</evidence>
<evidence type="ECO:0000259" key="14">
    <source>
        <dbReference type="Pfam" id="PF01406"/>
    </source>
</evidence>
<dbReference type="CDD" id="cd00672">
    <property type="entry name" value="CysRS_core"/>
    <property type="match status" value="1"/>
</dbReference>
<dbReference type="NCBIfam" id="TIGR00435">
    <property type="entry name" value="cysS"/>
    <property type="match status" value="1"/>
</dbReference>
<dbReference type="HAMAP" id="MF_00041">
    <property type="entry name" value="Cys_tRNA_synth"/>
    <property type="match status" value="1"/>
</dbReference>
<keyword evidence="12 13" id="KW-0030">Aminoacyl-tRNA synthetase</keyword>
<reference evidence="16 17" key="1">
    <citation type="journal article" date="2015" name="Nature">
        <title>rRNA introns, odd ribosomes, and small enigmatic genomes across a large radiation of phyla.</title>
        <authorList>
            <person name="Brown C.T."/>
            <person name="Hug L.A."/>
            <person name="Thomas B.C."/>
            <person name="Sharon I."/>
            <person name="Castelle C.J."/>
            <person name="Singh A."/>
            <person name="Wilkins M.J."/>
            <person name="Williams K.H."/>
            <person name="Banfield J.F."/>
        </authorList>
    </citation>
    <scope>NUCLEOTIDE SEQUENCE [LARGE SCALE GENOMIC DNA]</scope>
</reference>
<comment type="caution">
    <text evidence="13">Lacks conserved residue(s) required for the propagation of feature annotation.</text>
</comment>
<keyword evidence="10 13" id="KW-0067">ATP-binding</keyword>
<feature type="domain" description="tRNA synthetases class I catalytic" evidence="14">
    <location>
        <begin position="15"/>
        <end position="315"/>
    </location>
</feature>
<dbReference type="Pfam" id="PF09190">
    <property type="entry name" value="DALR_2"/>
    <property type="match status" value="1"/>
</dbReference>
<dbReference type="PANTHER" id="PTHR10890:SF3">
    <property type="entry name" value="CYSTEINE--TRNA LIGASE, CYTOPLASMIC"/>
    <property type="match status" value="1"/>
</dbReference>
<evidence type="ECO:0000256" key="5">
    <source>
        <dbReference type="ARBA" id="ARBA00022490"/>
    </source>
</evidence>
<dbReference type="EC" id="6.1.1.16" evidence="13"/>
<dbReference type="Pfam" id="PF01406">
    <property type="entry name" value="tRNA-synt_1e"/>
    <property type="match status" value="1"/>
</dbReference>
<evidence type="ECO:0000256" key="7">
    <source>
        <dbReference type="ARBA" id="ARBA00022723"/>
    </source>
</evidence>
<keyword evidence="6 13" id="KW-0436">Ligase</keyword>
<dbReference type="GO" id="GO:0046872">
    <property type="term" value="F:metal ion binding"/>
    <property type="evidence" value="ECO:0007669"/>
    <property type="project" value="UniProtKB-KW"/>
</dbReference>
<dbReference type="EMBL" id="LCAG01000036">
    <property type="protein sequence ID" value="KKR85140.1"/>
    <property type="molecule type" value="Genomic_DNA"/>
</dbReference>
<comment type="subcellular location">
    <subcellularLocation>
        <location evidence="2 13">Cytoplasm</location>
    </subcellularLocation>
</comment>
<keyword evidence="5 13" id="KW-0963">Cytoplasm</keyword>
<comment type="subunit">
    <text evidence="4 13">Monomer.</text>
</comment>
<comment type="catalytic activity">
    <reaction evidence="13">
        <text>tRNA(Cys) + L-cysteine + ATP = L-cysteinyl-tRNA(Cys) + AMP + diphosphate</text>
        <dbReference type="Rhea" id="RHEA:17773"/>
        <dbReference type="Rhea" id="RHEA-COMP:9661"/>
        <dbReference type="Rhea" id="RHEA-COMP:9679"/>
        <dbReference type="ChEBI" id="CHEBI:30616"/>
        <dbReference type="ChEBI" id="CHEBI:33019"/>
        <dbReference type="ChEBI" id="CHEBI:35235"/>
        <dbReference type="ChEBI" id="CHEBI:78442"/>
        <dbReference type="ChEBI" id="CHEBI:78517"/>
        <dbReference type="ChEBI" id="CHEBI:456215"/>
        <dbReference type="EC" id="6.1.1.16"/>
    </reaction>
</comment>
<dbReference type="PANTHER" id="PTHR10890">
    <property type="entry name" value="CYSTEINYL-TRNA SYNTHETASE"/>
    <property type="match status" value="1"/>
</dbReference>
<evidence type="ECO:0000256" key="12">
    <source>
        <dbReference type="ARBA" id="ARBA00023146"/>
    </source>
</evidence>
<evidence type="ECO:0000313" key="17">
    <source>
        <dbReference type="Proteomes" id="UP000034854"/>
    </source>
</evidence>
<feature type="short sequence motif" description="'KMSKS' region" evidence="13">
    <location>
        <begin position="268"/>
        <end position="272"/>
    </location>
</feature>
<sequence>MEVYNTLTRKKEPLEPLEGKKLNMFVCGPTVYDYVHIGNARTFVFFDVVAKYLKHKYGDENVRYIQNITDIDNKIIERAEKEGVDPLEYAKKYTDIFKEDMKALSVTSPEYKNATDHIPEVIKQVQTLLDKGKAYVIENDGIYFDLSTFPDYGKLSGRTALMADDAVSRIDDSDKKHNRGDFAVWKFSQKGDPSWPAPFGDGRPGWHIEDTAITEKYFGPQYDIHGGGQDLIFPHHEAEIAQQESASGLKPFVKYWIHVGFLVNKEEKMSKSKGNFETVRELLKKYPKEVLRFYLLSAHYGSPLEFGEDVLEASKQGIEKIRTWLGYMDLIINFGQTIADGARYDLESFETNLEKAMSDNFNTPSAMGRFFTIINSSNVDIQNKKLDANEAKKLKTWLITKSDIFGIIPKIVSILPLEIQNLSDQRQKLKEKNNYEEADKIRIQIEEMGYRVEDTIYGPLITLLHS</sequence>
<dbReference type="GO" id="GO:0004817">
    <property type="term" value="F:cysteine-tRNA ligase activity"/>
    <property type="evidence" value="ECO:0007669"/>
    <property type="project" value="UniProtKB-UniRule"/>
</dbReference>
<dbReference type="Gene3D" id="1.20.120.1910">
    <property type="entry name" value="Cysteine-tRNA ligase, C-terminal anti-codon recognition domain"/>
    <property type="match status" value="1"/>
</dbReference>
<keyword evidence="8 13" id="KW-0547">Nucleotide-binding</keyword>
<feature type="short sequence motif" description="'HIGH' region" evidence="13">
    <location>
        <begin position="29"/>
        <end position="39"/>
    </location>
</feature>
<organism evidence="16 17">
    <name type="scientific">Candidatus Curtissbacteria bacterium GW2011_GWA1_41_11</name>
    <dbReference type="NCBI Taxonomy" id="1618409"/>
    <lineage>
        <taxon>Bacteria</taxon>
        <taxon>Candidatus Curtissiibacteriota</taxon>
    </lineage>
</organism>
<evidence type="ECO:0000256" key="11">
    <source>
        <dbReference type="ARBA" id="ARBA00022917"/>
    </source>
</evidence>
<dbReference type="InterPro" id="IPR032678">
    <property type="entry name" value="tRNA-synt_1_cat_dom"/>
</dbReference>
<dbReference type="GO" id="GO:0005524">
    <property type="term" value="F:ATP binding"/>
    <property type="evidence" value="ECO:0007669"/>
    <property type="project" value="UniProtKB-UniRule"/>
</dbReference>
<evidence type="ECO:0000259" key="15">
    <source>
        <dbReference type="Pfam" id="PF09190"/>
    </source>
</evidence>
<dbReference type="InterPro" id="IPR009080">
    <property type="entry name" value="tRNAsynth_Ia_anticodon-bd"/>
</dbReference>
<keyword evidence="11 13" id="KW-0648">Protein biosynthesis</keyword>
<keyword evidence="9" id="KW-0862">Zinc</keyword>
<evidence type="ECO:0000256" key="6">
    <source>
        <dbReference type="ARBA" id="ARBA00022598"/>
    </source>
</evidence>
<evidence type="ECO:0000256" key="1">
    <source>
        <dbReference type="ARBA" id="ARBA00001947"/>
    </source>
</evidence>
<dbReference type="Gene3D" id="3.40.50.620">
    <property type="entry name" value="HUPs"/>
    <property type="match status" value="1"/>
</dbReference>
<feature type="domain" description="Cysteinyl-tRNA synthetase class Ia DALR" evidence="15">
    <location>
        <begin position="354"/>
        <end position="407"/>
    </location>
</feature>
<evidence type="ECO:0000256" key="9">
    <source>
        <dbReference type="ARBA" id="ARBA00022833"/>
    </source>
</evidence>
<protein>
    <recommendedName>
        <fullName evidence="13">Cysteine--tRNA ligase</fullName>
        <ecNumber evidence="13">6.1.1.16</ecNumber>
    </recommendedName>
    <alternativeName>
        <fullName evidence="13">Cysteinyl-tRNA synthetase</fullName>
        <shortName evidence="13">CysRS</shortName>
    </alternativeName>
</protein>
<dbReference type="Proteomes" id="UP000034854">
    <property type="component" value="Unassembled WGS sequence"/>
</dbReference>
<dbReference type="InterPro" id="IPR015803">
    <property type="entry name" value="Cys-tRNA-ligase"/>
</dbReference>
<dbReference type="GO" id="GO:0006423">
    <property type="term" value="P:cysteinyl-tRNA aminoacylation"/>
    <property type="evidence" value="ECO:0007669"/>
    <property type="project" value="UniProtKB-UniRule"/>
</dbReference>
<feature type="binding site" evidence="13">
    <location>
        <position position="271"/>
    </location>
    <ligand>
        <name>ATP</name>
        <dbReference type="ChEBI" id="CHEBI:30616"/>
    </ligand>
</feature>
<dbReference type="GO" id="GO:0005737">
    <property type="term" value="C:cytoplasm"/>
    <property type="evidence" value="ECO:0007669"/>
    <property type="project" value="UniProtKB-SubCell"/>
</dbReference>
<comment type="similarity">
    <text evidence="3 13">Belongs to the class-I aminoacyl-tRNA synthetase family.</text>
</comment>
<dbReference type="InterPro" id="IPR015273">
    <property type="entry name" value="Cys-tRNA-synt_Ia_DALR"/>
</dbReference>
<comment type="caution">
    <text evidence="16">The sequence shown here is derived from an EMBL/GenBank/DDBJ whole genome shotgun (WGS) entry which is preliminary data.</text>
</comment>
<accession>A0A0G0WL33</accession>
<evidence type="ECO:0000256" key="2">
    <source>
        <dbReference type="ARBA" id="ARBA00004496"/>
    </source>
</evidence>
<name>A0A0G0WL33_9BACT</name>
<dbReference type="PRINTS" id="PR00983">
    <property type="entry name" value="TRNASYNTHCYS"/>
</dbReference>
<evidence type="ECO:0000256" key="4">
    <source>
        <dbReference type="ARBA" id="ARBA00011245"/>
    </source>
</evidence>
<proteinExistence type="inferred from homology"/>
<dbReference type="SUPFAM" id="SSF47323">
    <property type="entry name" value="Anticodon-binding domain of a subclass of class I aminoacyl-tRNA synthetases"/>
    <property type="match status" value="1"/>
</dbReference>
<dbReference type="SUPFAM" id="SSF52374">
    <property type="entry name" value="Nucleotidylyl transferase"/>
    <property type="match status" value="1"/>
</dbReference>
<evidence type="ECO:0000256" key="3">
    <source>
        <dbReference type="ARBA" id="ARBA00005594"/>
    </source>
</evidence>
<comment type="cofactor">
    <cofactor evidence="1">
        <name>Zn(2+)</name>
        <dbReference type="ChEBI" id="CHEBI:29105"/>
    </cofactor>
</comment>
<dbReference type="InterPro" id="IPR024909">
    <property type="entry name" value="Cys-tRNA/MSH_ligase"/>
</dbReference>